<feature type="transmembrane region" description="Helical" evidence="2">
    <location>
        <begin position="111"/>
        <end position="133"/>
    </location>
</feature>
<keyword evidence="2" id="KW-1133">Transmembrane helix</keyword>
<evidence type="ECO:0008006" key="5">
    <source>
        <dbReference type="Google" id="ProtNLM"/>
    </source>
</evidence>
<reference evidence="4" key="1">
    <citation type="journal article" date="2019" name="Int. J. Syst. Evol. Microbiol.">
        <title>The Global Catalogue of Microorganisms (GCM) 10K type strain sequencing project: providing services to taxonomists for standard genome sequencing and annotation.</title>
        <authorList>
            <consortium name="The Broad Institute Genomics Platform"/>
            <consortium name="The Broad Institute Genome Sequencing Center for Infectious Disease"/>
            <person name="Wu L."/>
            <person name="Ma J."/>
        </authorList>
    </citation>
    <scope>NUCLEOTIDE SEQUENCE [LARGE SCALE GENOMIC DNA]</scope>
    <source>
        <strain evidence="4">JCM 18657</strain>
    </source>
</reference>
<accession>A0ABW2UZH1</accession>
<feature type="region of interest" description="Disordered" evidence="1">
    <location>
        <begin position="1"/>
        <end position="54"/>
    </location>
</feature>
<dbReference type="PANTHER" id="PTHR40040:SF1">
    <property type="entry name" value="MEMBRANE PROTEIN"/>
    <property type="match status" value="1"/>
</dbReference>
<dbReference type="RefSeq" id="WP_138787687.1">
    <property type="nucleotide sequence ID" value="NZ_JBHTGQ010000002.1"/>
</dbReference>
<dbReference type="EMBL" id="JBHTGQ010000002">
    <property type="protein sequence ID" value="MFC7748635.1"/>
    <property type="molecule type" value="Genomic_DNA"/>
</dbReference>
<comment type="caution">
    <text evidence="3">The sequence shown here is derived from an EMBL/GenBank/DDBJ whole genome shotgun (WGS) entry which is preliminary data.</text>
</comment>
<proteinExistence type="predicted"/>
<feature type="transmembrane region" description="Helical" evidence="2">
    <location>
        <begin position="72"/>
        <end position="105"/>
    </location>
</feature>
<dbReference type="Proteomes" id="UP001596528">
    <property type="component" value="Unassembled WGS sequence"/>
</dbReference>
<protein>
    <recommendedName>
        <fullName evidence="5">DUF4190 domain-containing protein</fullName>
    </recommendedName>
</protein>
<evidence type="ECO:0000256" key="1">
    <source>
        <dbReference type="SAM" id="MobiDB-lite"/>
    </source>
</evidence>
<evidence type="ECO:0000313" key="3">
    <source>
        <dbReference type="EMBL" id="MFC7748635.1"/>
    </source>
</evidence>
<keyword evidence="4" id="KW-1185">Reference proteome</keyword>
<organism evidence="3 4">
    <name type="scientific">Paenibacillus thermoaerophilus</name>
    <dbReference type="NCBI Taxonomy" id="1215385"/>
    <lineage>
        <taxon>Bacteria</taxon>
        <taxon>Bacillati</taxon>
        <taxon>Bacillota</taxon>
        <taxon>Bacilli</taxon>
        <taxon>Bacillales</taxon>
        <taxon>Paenibacillaceae</taxon>
        <taxon>Paenibacillus</taxon>
    </lineage>
</organism>
<keyword evidence="2" id="KW-0812">Transmembrane</keyword>
<dbReference type="InterPro" id="IPR055338">
    <property type="entry name" value="YqfX-like"/>
</dbReference>
<sequence length="136" mass="14795">MSRHKKGRHSNHRKSVAIADKQRKQDAESAAELAPAPDRTIRNERPEEGNREMLKAEQDASRAYLSGMLDQWVGWIALALGLLSLLVAPITLGSLAVAVGLLAFWMGRRAMGGWAIALGLLSIVSAVWLMPVLTQG</sequence>
<name>A0ABW2UZH1_9BACL</name>
<keyword evidence="2" id="KW-0472">Membrane</keyword>
<evidence type="ECO:0000256" key="2">
    <source>
        <dbReference type="SAM" id="Phobius"/>
    </source>
</evidence>
<dbReference type="PANTHER" id="PTHR40040">
    <property type="entry name" value="SMALL HYDROPHOBIC PROTEIN-RELATED"/>
    <property type="match status" value="1"/>
</dbReference>
<gene>
    <name evidence="3" type="ORF">ACFQWB_01575</name>
</gene>
<feature type="compositionally biased region" description="Basic and acidic residues" evidence="1">
    <location>
        <begin position="39"/>
        <end position="54"/>
    </location>
</feature>
<evidence type="ECO:0000313" key="4">
    <source>
        <dbReference type="Proteomes" id="UP001596528"/>
    </source>
</evidence>
<feature type="compositionally biased region" description="Basic residues" evidence="1">
    <location>
        <begin position="1"/>
        <end position="15"/>
    </location>
</feature>